<dbReference type="EMBL" id="WKJQ01000001">
    <property type="protein sequence ID" value="MRW96310.1"/>
    <property type="molecule type" value="Genomic_DNA"/>
</dbReference>
<accession>A0A6A8G4Z8</accession>
<comment type="caution">
    <text evidence="1">The sequence shown here is derived from an EMBL/GenBank/DDBJ whole genome shotgun (WGS) entry which is preliminary data.</text>
</comment>
<dbReference type="Proteomes" id="UP000443423">
    <property type="component" value="Unassembled WGS sequence"/>
</dbReference>
<dbReference type="InterPro" id="IPR055982">
    <property type="entry name" value="DUF7560"/>
</dbReference>
<protein>
    <submittedName>
        <fullName evidence="1">Zinc ribbon domain-containing protein</fullName>
    </submittedName>
</protein>
<sequence>MTGSAANEYVFECPQCEEQFEVNDGMRDALLERGCPVCTASVSPTAFSPVSTR</sequence>
<proteinExistence type="predicted"/>
<evidence type="ECO:0000313" key="1">
    <source>
        <dbReference type="EMBL" id="MRW96310.1"/>
    </source>
</evidence>
<organism evidence="1 2">
    <name type="scientific">Haloferax marinum</name>
    <dbReference type="NCBI Taxonomy" id="2666143"/>
    <lineage>
        <taxon>Archaea</taxon>
        <taxon>Methanobacteriati</taxon>
        <taxon>Methanobacteriota</taxon>
        <taxon>Stenosarchaea group</taxon>
        <taxon>Halobacteria</taxon>
        <taxon>Halobacteriales</taxon>
        <taxon>Haloferacaceae</taxon>
        <taxon>Haloferax</taxon>
    </lineage>
</organism>
<reference evidence="1 2" key="1">
    <citation type="submission" date="2019-11" db="EMBL/GenBank/DDBJ databases">
        <title>Whole genome sequence of Haloferax sp. MBLA0078.</title>
        <authorList>
            <person name="Seo M.-J."/>
            <person name="Cho E.-S."/>
        </authorList>
    </citation>
    <scope>NUCLEOTIDE SEQUENCE [LARGE SCALE GENOMIC DNA]</scope>
    <source>
        <strain evidence="1 2">MBLA0078</strain>
    </source>
</reference>
<dbReference type="AlphaFoldDB" id="A0A6A8G4Z8"/>
<name>A0A6A8G4Z8_9EURY</name>
<dbReference type="OrthoDB" id="284396at2157"/>
<dbReference type="Pfam" id="PF24441">
    <property type="entry name" value="DUF7560"/>
    <property type="match status" value="1"/>
</dbReference>
<keyword evidence="2" id="KW-1185">Reference proteome</keyword>
<evidence type="ECO:0000313" key="2">
    <source>
        <dbReference type="Proteomes" id="UP000443423"/>
    </source>
</evidence>
<gene>
    <name evidence="1" type="ORF">GJR99_06960</name>
</gene>